<dbReference type="Pfam" id="PF00107">
    <property type="entry name" value="ADH_zinc_N"/>
    <property type="match status" value="1"/>
</dbReference>
<evidence type="ECO:0000256" key="2">
    <source>
        <dbReference type="ARBA" id="ARBA00022723"/>
    </source>
</evidence>
<dbReference type="AlphaFoldDB" id="A0A106BZ52"/>
<dbReference type="Gene3D" id="3.90.180.10">
    <property type="entry name" value="Medium-chain alcohol dehydrogenases, catalytic domain"/>
    <property type="match status" value="1"/>
</dbReference>
<dbReference type="GO" id="GO:0046294">
    <property type="term" value="P:formaldehyde catabolic process"/>
    <property type="evidence" value="ECO:0007669"/>
    <property type="project" value="TreeGrafter"/>
</dbReference>
<comment type="caution">
    <text evidence="8">The sequence shown here is derived from an EMBL/GenBank/DDBJ whole genome shotgun (WGS) entry which is preliminary data.</text>
</comment>
<keyword evidence="5" id="KW-0520">NAD</keyword>
<dbReference type="Proteomes" id="UP000055702">
    <property type="component" value="Unassembled WGS sequence"/>
</dbReference>
<keyword evidence="8" id="KW-0808">Transferase</keyword>
<dbReference type="PANTHER" id="PTHR43880:SF12">
    <property type="entry name" value="ALCOHOL DEHYDROGENASE CLASS-3"/>
    <property type="match status" value="1"/>
</dbReference>
<dbReference type="SUPFAM" id="SSF51735">
    <property type="entry name" value="NAD(P)-binding Rossmann-fold domains"/>
    <property type="match status" value="1"/>
</dbReference>
<dbReference type="RefSeq" id="WP_059746338.1">
    <property type="nucleotide sequence ID" value="NZ_LRDC01000027.1"/>
</dbReference>
<dbReference type="SMART" id="SM00829">
    <property type="entry name" value="PKS_ER"/>
    <property type="match status" value="1"/>
</dbReference>
<comment type="cofactor">
    <cofactor evidence="1 6">
        <name>Zn(2+)</name>
        <dbReference type="ChEBI" id="CHEBI:29105"/>
    </cofactor>
</comment>
<evidence type="ECO:0000256" key="3">
    <source>
        <dbReference type="ARBA" id="ARBA00022833"/>
    </source>
</evidence>
<evidence type="ECO:0000256" key="4">
    <source>
        <dbReference type="ARBA" id="ARBA00023002"/>
    </source>
</evidence>
<dbReference type="InterPro" id="IPR013149">
    <property type="entry name" value="ADH-like_C"/>
</dbReference>
<dbReference type="InterPro" id="IPR020843">
    <property type="entry name" value="ER"/>
</dbReference>
<proteinExistence type="inferred from homology"/>
<keyword evidence="8" id="KW-0418">Kinase</keyword>
<dbReference type="InterPro" id="IPR036291">
    <property type="entry name" value="NAD(P)-bd_dom_sf"/>
</dbReference>
<evidence type="ECO:0000256" key="1">
    <source>
        <dbReference type="ARBA" id="ARBA00001947"/>
    </source>
</evidence>
<evidence type="ECO:0000313" key="8">
    <source>
        <dbReference type="EMBL" id="KVX01277.1"/>
    </source>
</evidence>
<dbReference type="Pfam" id="PF08240">
    <property type="entry name" value="ADH_N"/>
    <property type="match status" value="1"/>
</dbReference>
<dbReference type="Gene3D" id="3.40.50.720">
    <property type="entry name" value="NAD(P)-binding Rossmann-like Domain"/>
    <property type="match status" value="1"/>
</dbReference>
<dbReference type="InterPro" id="IPR011032">
    <property type="entry name" value="GroES-like_sf"/>
</dbReference>
<dbReference type="InterPro" id="IPR013154">
    <property type="entry name" value="ADH-like_N"/>
</dbReference>
<evidence type="ECO:0000256" key="6">
    <source>
        <dbReference type="RuleBase" id="RU361277"/>
    </source>
</evidence>
<dbReference type="PANTHER" id="PTHR43880">
    <property type="entry name" value="ALCOHOL DEHYDROGENASE"/>
    <property type="match status" value="1"/>
</dbReference>
<dbReference type="GO" id="GO:0016301">
    <property type="term" value="F:kinase activity"/>
    <property type="evidence" value="ECO:0007669"/>
    <property type="project" value="UniProtKB-KW"/>
</dbReference>
<dbReference type="FunFam" id="3.40.50.720:FF:000003">
    <property type="entry name" value="S-(hydroxymethyl)glutathione dehydrogenase"/>
    <property type="match status" value="1"/>
</dbReference>
<dbReference type="CDD" id="cd08279">
    <property type="entry name" value="Zn_ADH_class_III"/>
    <property type="match status" value="1"/>
</dbReference>
<dbReference type="GO" id="GO:0051903">
    <property type="term" value="F:S-(hydroxymethyl)glutathione dehydrogenase [NAD(P)+] activity"/>
    <property type="evidence" value="ECO:0007669"/>
    <property type="project" value="TreeGrafter"/>
</dbReference>
<feature type="domain" description="Enoyl reductase (ER)" evidence="7">
    <location>
        <begin position="11"/>
        <end position="365"/>
    </location>
</feature>
<accession>A0A106BZ52</accession>
<dbReference type="GO" id="GO:0008270">
    <property type="term" value="F:zinc ion binding"/>
    <property type="evidence" value="ECO:0007669"/>
    <property type="project" value="InterPro"/>
</dbReference>
<sequence>MYKAKAAIADGNGGFFFDTVNVGKPASGEIKVKIKASGICHTDWDSIKTWHKKFIIGHEGAGVIVELGDNVTEFAIGDKVILNWAIPCGECFQCQEGNLHICEVNSPVTGKGLCGHAGEQACDHNGVSLQRSFHLGTMSEYTVVKAAAVIKIDSDIPFPSASIVGCGVMTGYGSAVNAAKVKAGSSVAVLGCGGVGLNVIQGAAISGAVTIIAIDLSPERLEQAIQFGATHTVLAHKDDPDLVKMISDVKTLTKGRGADYAFECTAVPALGSAPLALIRSAGIAVQVSGIEQKIDFDCELFEWDKIYINPLYGQCNPKRDFGQILQLYDAGKLKLDELVTKTYKLEDLQSGFDDMLAGRIAKGVIVFDD</sequence>
<evidence type="ECO:0000313" key="9">
    <source>
        <dbReference type="Proteomes" id="UP000055702"/>
    </source>
</evidence>
<keyword evidence="3 6" id="KW-0862">Zinc</keyword>
<keyword evidence="2 6" id="KW-0479">Metal-binding</keyword>
<comment type="similarity">
    <text evidence="6">Belongs to the zinc-containing alcohol dehydrogenase family.</text>
</comment>
<dbReference type="SUPFAM" id="SSF50129">
    <property type="entry name" value="GroES-like"/>
    <property type="match status" value="2"/>
</dbReference>
<protein>
    <submittedName>
        <fullName evidence="8">Histidine kinase</fullName>
    </submittedName>
</protein>
<keyword evidence="4" id="KW-0560">Oxidoreductase</keyword>
<organism evidence="8">
    <name type="scientific">Shewanella frigidimarina</name>
    <dbReference type="NCBI Taxonomy" id="56812"/>
    <lineage>
        <taxon>Bacteria</taxon>
        <taxon>Pseudomonadati</taxon>
        <taxon>Pseudomonadota</taxon>
        <taxon>Gammaproteobacteria</taxon>
        <taxon>Alteromonadales</taxon>
        <taxon>Shewanellaceae</taxon>
        <taxon>Shewanella</taxon>
    </lineage>
</organism>
<name>A0A106BZ52_SHEFR</name>
<gene>
    <name evidence="8" type="ORF">AWJ07_18410</name>
</gene>
<evidence type="ECO:0000259" key="7">
    <source>
        <dbReference type="SMART" id="SM00829"/>
    </source>
</evidence>
<dbReference type="InterPro" id="IPR002328">
    <property type="entry name" value="ADH_Zn_CS"/>
</dbReference>
<dbReference type="GO" id="GO:0005829">
    <property type="term" value="C:cytosol"/>
    <property type="evidence" value="ECO:0007669"/>
    <property type="project" value="TreeGrafter"/>
</dbReference>
<reference evidence="8 9" key="1">
    <citation type="submission" date="2016-01" db="EMBL/GenBank/DDBJ databases">
        <title>Draft genome of the antarctic isolate Shewanella frigidimarina Ag06-30.</title>
        <authorList>
            <person name="Parmeciano Di Noto G."/>
            <person name="Vazquez S."/>
            <person name="Mac Cormack W."/>
            <person name="Iriarte A."/>
            <person name="Quiroga C."/>
        </authorList>
    </citation>
    <scope>NUCLEOTIDE SEQUENCE [LARGE SCALE GENOMIC DNA]</scope>
    <source>
        <strain evidence="8 9">Ag06-30</strain>
    </source>
</reference>
<dbReference type="EMBL" id="LRDC01000027">
    <property type="protein sequence ID" value="KVX01277.1"/>
    <property type="molecule type" value="Genomic_DNA"/>
</dbReference>
<evidence type="ECO:0000256" key="5">
    <source>
        <dbReference type="ARBA" id="ARBA00023027"/>
    </source>
</evidence>
<dbReference type="PROSITE" id="PS00059">
    <property type="entry name" value="ADH_ZINC"/>
    <property type="match status" value="1"/>
</dbReference>